<dbReference type="EMBL" id="JADBJN010000003">
    <property type="protein sequence ID" value="KAG5670895.1"/>
    <property type="molecule type" value="Genomic_DNA"/>
</dbReference>
<evidence type="ECO:0000256" key="5">
    <source>
        <dbReference type="ARBA" id="ARBA00022840"/>
    </source>
</evidence>
<name>A0A9J6BML2_POLVA</name>
<accession>A0A9J6BML2</accession>
<dbReference type="FunFam" id="3.40.50.300:FF:000397">
    <property type="entry name" value="Probable ATP-dependent RNA helicase DDX4"/>
    <property type="match status" value="1"/>
</dbReference>
<evidence type="ECO:0000259" key="12">
    <source>
        <dbReference type="PROSITE" id="PS51194"/>
    </source>
</evidence>
<feature type="compositionally biased region" description="Basic and acidic residues" evidence="10">
    <location>
        <begin position="1"/>
        <end position="11"/>
    </location>
</feature>
<dbReference type="InterPro" id="IPR044763">
    <property type="entry name" value="Ded1/Dbp1_DEADc"/>
</dbReference>
<evidence type="ECO:0000256" key="8">
    <source>
        <dbReference type="PROSITE-ProRule" id="PRU00552"/>
    </source>
</evidence>
<feature type="compositionally biased region" description="Basic residues" evidence="10">
    <location>
        <begin position="57"/>
        <end position="71"/>
    </location>
</feature>
<dbReference type="InterPro" id="IPR014001">
    <property type="entry name" value="Helicase_ATP-bd"/>
</dbReference>
<evidence type="ECO:0000256" key="4">
    <source>
        <dbReference type="ARBA" id="ARBA00022806"/>
    </source>
</evidence>
<comment type="caution">
    <text evidence="14">The sequence shown here is derived from an EMBL/GenBank/DDBJ whole genome shotgun (WGS) entry which is preliminary data.</text>
</comment>
<keyword evidence="5 9" id="KW-0067">ATP-binding</keyword>
<feature type="compositionally biased region" description="Low complexity" evidence="10">
    <location>
        <begin position="43"/>
        <end position="53"/>
    </location>
</feature>
<dbReference type="InterPro" id="IPR001650">
    <property type="entry name" value="Helicase_C-like"/>
</dbReference>
<evidence type="ECO:0000256" key="6">
    <source>
        <dbReference type="ARBA" id="ARBA00022884"/>
    </source>
</evidence>
<dbReference type="GO" id="GO:0016787">
    <property type="term" value="F:hydrolase activity"/>
    <property type="evidence" value="ECO:0007669"/>
    <property type="project" value="UniProtKB-KW"/>
</dbReference>
<dbReference type="SMART" id="SM00490">
    <property type="entry name" value="HELICc"/>
    <property type="match status" value="1"/>
</dbReference>
<organism evidence="14 15">
    <name type="scientific">Polypedilum vanderplanki</name>
    <name type="common">Sleeping chironomid midge</name>
    <dbReference type="NCBI Taxonomy" id="319348"/>
    <lineage>
        <taxon>Eukaryota</taxon>
        <taxon>Metazoa</taxon>
        <taxon>Ecdysozoa</taxon>
        <taxon>Arthropoda</taxon>
        <taxon>Hexapoda</taxon>
        <taxon>Insecta</taxon>
        <taxon>Pterygota</taxon>
        <taxon>Neoptera</taxon>
        <taxon>Endopterygota</taxon>
        <taxon>Diptera</taxon>
        <taxon>Nematocera</taxon>
        <taxon>Chironomoidea</taxon>
        <taxon>Chironomidae</taxon>
        <taxon>Chironominae</taxon>
        <taxon>Polypedilum</taxon>
        <taxon>Polypedilum</taxon>
    </lineage>
</organism>
<dbReference type="GO" id="GO:0031047">
    <property type="term" value="P:regulatory ncRNA-mediated gene silencing"/>
    <property type="evidence" value="ECO:0007669"/>
    <property type="project" value="UniProtKB-ARBA"/>
</dbReference>
<evidence type="ECO:0000256" key="1">
    <source>
        <dbReference type="ARBA" id="ARBA00012552"/>
    </source>
</evidence>
<keyword evidence="3 9" id="KW-0378">Hydrolase</keyword>
<comment type="catalytic activity">
    <reaction evidence="7">
        <text>ATP + H2O = ADP + phosphate + H(+)</text>
        <dbReference type="Rhea" id="RHEA:13065"/>
        <dbReference type="ChEBI" id="CHEBI:15377"/>
        <dbReference type="ChEBI" id="CHEBI:15378"/>
        <dbReference type="ChEBI" id="CHEBI:30616"/>
        <dbReference type="ChEBI" id="CHEBI:43474"/>
        <dbReference type="ChEBI" id="CHEBI:456216"/>
        <dbReference type="EC" id="3.6.4.13"/>
    </reaction>
</comment>
<keyword evidence="2 9" id="KW-0547">Nucleotide-binding</keyword>
<dbReference type="EC" id="3.6.4.13" evidence="1"/>
<feature type="compositionally biased region" description="Basic and acidic residues" evidence="10">
    <location>
        <begin position="98"/>
        <end position="134"/>
    </location>
</feature>
<evidence type="ECO:0000256" key="7">
    <source>
        <dbReference type="ARBA" id="ARBA00047984"/>
    </source>
</evidence>
<feature type="short sequence motif" description="Q motif" evidence="8">
    <location>
        <begin position="176"/>
        <end position="204"/>
    </location>
</feature>
<evidence type="ECO:0000259" key="11">
    <source>
        <dbReference type="PROSITE" id="PS51192"/>
    </source>
</evidence>
<keyword evidence="6" id="KW-0694">RNA-binding</keyword>
<dbReference type="FunFam" id="3.40.50.300:FF:000008">
    <property type="entry name" value="ATP-dependent RNA helicase RhlB"/>
    <property type="match status" value="1"/>
</dbReference>
<dbReference type="PROSITE" id="PS51194">
    <property type="entry name" value="HELICASE_CTER"/>
    <property type="match status" value="1"/>
</dbReference>
<feature type="region of interest" description="Disordered" evidence="10">
    <location>
        <begin position="568"/>
        <end position="593"/>
    </location>
</feature>
<dbReference type="Proteomes" id="UP001107558">
    <property type="component" value="Chromosome 3"/>
</dbReference>
<feature type="domain" description="Helicase C-terminal" evidence="12">
    <location>
        <begin position="416"/>
        <end position="561"/>
    </location>
</feature>
<dbReference type="GO" id="GO:0005524">
    <property type="term" value="F:ATP binding"/>
    <property type="evidence" value="ECO:0007669"/>
    <property type="project" value="UniProtKB-KW"/>
</dbReference>
<feature type="domain" description="DEAD-box RNA helicase Q" evidence="13">
    <location>
        <begin position="176"/>
        <end position="204"/>
    </location>
</feature>
<gene>
    <name evidence="14" type="ORF">PVAND_001126</name>
</gene>
<feature type="domain" description="Helicase ATP-binding" evidence="11">
    <location>
        <begin position="207"/>
        <end position="385"/>
    </location>
</feature>
<dbReference type="InterPro" id="IPR011545">
    <property type="entry name" value="DEAD/DEAH_box_helicase_dom"/>
</dbReference>
<dbReference type="InterPro" id="IPR000629">
    <property type="entry name" value="RNA-helicase_DEAD-box_CS"/>
</dbReference>
<feature type="compositionally biased region" description="Basic and acidic residues" evidence="10">
    <location>
        <begin position="78"/>
        <end position="88"/>
    </location>
</feature>
<dbReference type="Pfam" id="PF00271">
    <property type="entry name" value="Helicase_C"/>
    <property type="match status" value="1"/>
</dbReference>
<evidence type="ECO:0000313" key="14">
    <source>
        <dbReference type="EMBL" id="KAG5670895.1"/>
    </source>
</evidence>
<dbReference type="PROSITE" id="PS51195">
    <property type="entry name" value="Q_MOTIF"/>
    <property type="match status" value="1"/>
</dbReference>
<evidence type="ECO:0000259" key="13">
    <source>
        <dbReference type="PROSITE" id="PS51195"/>
    </source>
</evidence>
<dbReference type="CDD" id="cd18787">
    <property type="entry name" value="SF2_C_DEAD"/>
    <property type="match status" value="1"/>
</dbReference>
<dbReference type="InterPro" id="IPR027417">
    <property type="entry name" value="P-loop_NTPase"/>
</dbReference>
<dbReference type="SMART" id="SM00487">
    <property type="entry name" value="DEXDc"/>
    <property type="match status" value="1"/>
</dbReference>
<dbReference type="PANTHER" id="PTHR47958">
    <property type="entry name" value="ATP-DEPENDENT RNA HELICASE DBP3"/>
    <property type="match status" value="1"/>
</dbReference>
<evidence type="ECO:0000256" key="10">
    <source>
        <dbReference type="SAM" id="MobiDB-lite"/>
    </source>
</evidence>
<evidence type="ECO:0000256" key="3">
    <source>
        <dbReference type="ARBA" id="ARBA00022801"/>
    </source>
</evidence>
<evidence type="ECO:0000256" key="9">
    <source>
        <dbReference type="RuleBase" id="RU000492"/>
    </source>
</evidence>
<feature type="compositionally biased region" description="Basic and acidic residues" evidence="10">
    <location>
        <begin position="29"/>
        <end position="42"/>
    </location>
</feature>
<dbReference type="SUPFAM" id="SSF52540">
    <property type="entry name" value="P-loop containing nucleoside triphosphate hydrolases"/>
    <property type="match status" value="1"/>
</dbReference>
<dbReference type="CDD" id="cd17967">
    <property type="entry name" value="DEADc_DDX3_DDX4"/>
    <property type="match status" value="1"/>
</dbReference>
<dbReference type="Pfam" id="PF00270">
    <property type="entry name" value="DEAD"/>
    <property type="match status" value="1"/>
</dbReference>
<dbReference type="Gene3D" id="3.40.50.300">
    <property type="entry name" value="P-loop containing nucleotide triphosphate hydrolases"/>
    <property type="match status" value="2"/>
</dbReference>
<keyword evidence="15" id="KW-1185">Reference proteome</keyword>
<dbReference type="OrthoDB" id="196131at2759"/>
<evidence type="ECO:0000313" key="15">
    <source>
        <dbReference type="Proteomes" id="UP001107558"/>
    </source>
</evidence>
<sequence>MGDWSDSEKSAAAKPSQKQQTNNDDDWGDSEKNTGFESKNDDFSSSSNSYSNDNNRRGGRGGSRGRGRGRGRGGFDNNDNRQNGEYKPRNNNNNEEGSEYRSRRRDNNEEGDDSRAKRRENNNEEGGEEKKREIYIPIENDESDLYDATVSAGINFDKLGKVDVKVSGEGEFTPITSFEESGLRDYLLQNVKKSGYSKPTPIQKYAIPIIMEKRDLMGCAQTGSGKTAAFLLPILHNIMQENRNLTPGKPQCLIVAPTRELVIQIYDEARKFSIGSWVKVCLAYGGAASNHQSNKIGSGCHLLVATPGRLMDFVNKGIISFDDLKFLVLDEADRMLDMGFRDSIEKICAHETITKEGLTTLMFSATFPEEIQRLAGAYLRDYIFLTVGIIGGACPDVEQEFFEVTKFKKRERLREILNQYVNNSDEDRILVFVETKRTADYLASLLTDTQISTTSIHGDRTQSERETALREFRKGERKVLIATAVAARGLDIRGVTHVINYDLPKDIEEYVHRIGRTGRVGNRGKATSFFDPENDGAISASLVTILKQADQPIPAFFTDSGVDVGPADDFGASDIRRSVPVQSAQTQQTDEDW</sequence>
<feature type="compositionally biased region" description="Polar residues" evidence="10">
    <location>
        <begin position="580"/>
        <end position="593"/>
    </location>
</feature>
<reference evidence="14" key="1">
    <citation type="submission" date="2021-03" db="EMBL/GenBank/DDBJ databases">
        <title>Chromosome level genome of the anhydrobiotic midge Polypedilum vanderplanki.</title>
        <authorList>
            <person name="Yoshida Y."/>
            <person name="Kikawada T."/>
            <person name="Gusev O."/>
        </authorList>
    </citation>
    <scope>NUCLEOTIDE SEQUENCE</scope>
    <source>
        <strain evidence="14">NIAS01</strain>
        <tissue evidence="14">Whole body or cell culture</tissue>
    </source>
</reference>
<dbReference type="GO" id="GO:0003724">
    <property type="term" value="F:RNA helicase activity"/>
    <property type="evidence" value="ECO:0007669"/>
    <property type="project" value="UniProtKB-EC"/>
</dbReference>
<keyword evidence="4 9" id="KW-0347">Helicase</keyword>
<dbReference type="PROSITE" id="PS51192">
    <property type="entry name" value="HELICASE_ATP_BIND_1"/>
    <property type="match status" value="1"/>
</dbReference>
<proteinExistence type="inferred from homology"/>
<feature type="region of interest" description="Disordered" evidence="10">
    <location>
        <begin position="1"/>
        <end position="134"/>
    </location>
</feature>
<dbReference type="GO" id="GO:0003723">
    <property type="term" value="F:RNA binding"/>
    <property type="evidence" value="ECO:0007669"/>
    <property type="project" value="UniProtKB-KW"/>
</dbReference>
<protein>
    <recommendedName>
        <fullName evidence="1">RNA helicase</fullName>
        <ecNumber evidence="1">3.6.4.13</ecNumber>
    </recommendedName>
</protein>
<dbReference type="PROSITE" id="PS00039">
    <property type="entry name" value="DEAD_ATP_HELICASE"/>
    <property type="match status" value="1"/>
</dbReference>
<comment type="similarity">
    <text evidence="9">Belongs to the DEAD box helicase family.</text>
</comment>
<evidence type="ECO:0000256" key="2">
    <source>
        <dbReference type="ARBA" id="ARBA00022741"/>
    </source>
</evidence>
<dbReference type="InterPro" id="IPR014014">
    <property type="entry name" value="RNA_helicase_DEAD_Q_motif"/>
</dbReference>
<dbReference type="AlphaFoldDB" id="A0A9J6BML2"/>